<dbReference type="PROSITE" id="PS51464">
    <property type="entry name" value="SIS"/>
    <property type="match status" value="1"/>
</dbReference>
<dbReference type="PROSITE" id="PS01272">
    <property type="entry name" value="GCKR"/>
    <property type="match status" value="1"/>
</dbReference>
<dbReference type="HAMAP" id="MF_00068">
    <property type="entry name" value="MurQ"/>
    <property type="match status" value="1"/>
</dbReference>
<evidence type="ECO:0000256" key="1">
    <source>
        <dbReference type="ARBA" id="ARBA00023239"/>
    </source>
</evidence>
<dbReference type="GO" id="GO:0016829">
    <property type="term" value="F:lyase activity"/>
    <property type="evidence" value="ECO:0007669"/>
    <property type="project" value="UniProtKB-KW"/>
</dbReference>
<feature type="domain" description="SIS" evidence="4">
    <location>
        <begin position="53"/>
        <end position="216"/>
    </location>
</feature>
<dbReference type="InterPro" id="IPR005486">
    <property type="entry name" value="Glucokinase_regulatory_CS"/>
</dbReference>
<dbReference type="PANTHER" id="PTHR10088:SF4">
    <property type="entry name" value="GLUCOKINASE REGULATORY PROTEIN"/>
    <property type="match status" value="1"/>
</dbReference>
<dbReference type="Gene3D" id="1.10.8.1080">
    <property type="match status" value="1"/>
</dbReference>
<dbReference type="EC" id="4.2.1.126" evidence="3"/>
<feature type="active site" description="Proton donor" evidence="3">
    <location>
        <position position="81"/>
    </location>
</feature>
<gene>
    <name evidence="3 5" type="primary">murQ</name>
    <name evidence="5" type="ORF">ACFO3O_21665</name>
</gene>
<dbReference type="SUPFAM" id="SSF53697">
    <property type="entry name" value="SIS domain"/>
    <property type="match status" value="1"/>
</dbReference>
<keyword evidence="1 3" id="KW-0456">Lyase</keyword>
<dbReference type="PANTHER" id="PTHR10088">
    <property type="entry name" value="GLUCOKINASE REGULATORY PROTEIN"/>
    <property type="match status" value="1"/>
</dbReference>
<evidence type="ECO:0000259" key="4">
    <source>
        <dbReference type="PROSITE" id="PS51464"/>
    </source>
</evidence>
<comment type="subunit">
    <text evidence="3">Homodimer.</text>
</comment>
<keyword evidence="2 3" id="KW-0119">Carbohydrate metabolism</keyword>
<dbReference type="NCBIfam" id="NF003915">
    <property type="entry name" value="PRK05441.1"/>
    <property type="match status" value="1"/>
</dbReference>
<dbReference type="Gene3D" id="3.40.50.10490">
    <property type="entry name" value="Glucose-6-phosphate isomerase like protein, domain 1"/>
    <property type="match status" value="2"/>
</dbReference>
<proteinExistence type="inferred from homology"/>
<evidence type="ECO:0000256" key="2">
    <source>
        <dbReference type="ARBA" id="ARBA00023277"/>
    </source>
</evidence>
<dbReference type="Pfam" id="PF22645">
    <property type="entry name" value="GKRP_SIS_N"/>
    <property type="match status" value="1"/>
</dbReference>
<dbReference type="InterPro" id="IPR040190">
    <property type="entry name" value="MURQ/GCKR"/>
</dbReference>
<reference evidence="6" key="1">
    <citation type="journal article" date="2019" name="Int. J. Syst. Evol. Microbiol.">
        <title>The Global Catalogue of Microorganisms (GCM) 10K type strain sequencing project: providing services to taxonomists for standard genome sequencing and annotation.</title>
        <authorList>
            <consortium name="The Broad Institute Genomics Platform"/>
            <consortium name="The Broad Institute Genome Sequencing Center for Infectious Disease"/>
            <person name="Wu L."/>
            <person name="Ma J."/>
        </authorList>
    </citation>
    <scope>NUCLEOTIDE SEQUENCE [LARGE SCALE GENOMIC DNA]</scope>
    <source>
        <strain evidence="6">YJ-61-S</strain>
    </source>
</reference>
<evidence type="ECO:0000313" key="6">
    <source>
        <dbReference type="Proteomes" id="UP001596043"/>
    </source>
</evidence>
<comment type="caution">
    <text evidence="5">The sequence shown here is derived from an EMBL/GenBank/DDBJ whole genome shotgun (WGS) entry which is preliminary data.</text>
</comment>
<comment type="function">
    <text evidence="3">Specifically catalyzes the cleavage of the D-lactyl ether substituent of MurNAc 6-phosphate, producing GlcNAc 6-phosphate and D-lactate.</text>
</comment>
<comment type="pathway">
    <text evidence="3">Amino-sugar metabolism; N-acetylmuramate degradation.</text>
</comment>
<comment type="miscellaneous">
    <text evidence="3">A lyase-type mechanism (elimination/hydration) is suggested for the cleavage of the lactyl ether bond of MurNAc 6-phosphate, with the formation of an alpha,beta-unsaturated aldehyde intermediate with (E)-stereochemistry, followed by the syn addition of water to give product.</text>
</comment>
<dbReference type="InterPro" id="IPR046348">
    <property type="entry name" value="SIS_dom_sf"/>
</dbReference>
<comment type="similarity">
    <text evidence="3">Belongs to the GCKR-like family. MurNAc-6-P etherase subfamily.</text>
</comment>
<dbReference type="NCBIfam" id="NF009222">
    <property type="entry name" value="PRK12570.1"/>
    <property type="match status" value="1"/>
</dbReference>
<evidence type="ECO:0000313" key="5">
    <source>
        <dbReference type="EMBL" id="MFC4636528.1"/>
    </source>
</evidence>
<keyword evidence="6" id="KW-1185">Reference proteome</keyword>
<evidence type="ECO:0000256" key="3">
    <source>
        <dbReference type="HAMAP-Rule" id="MF_00068"/>
    </source>
</evidence>
<dbReference type="InterPro" id="IPR001347">
    <property type="entry name" value="SIS_dom"/>
</dbReference>
<dbReference type="Proteomes" id="UP001596043">
    <property type="component" value="Unassembled WGS sequence"/>
</dbReference>
<name>A0ABV9I3T5_9FLAO</name>
<comment type="catalytic activity">
    <reaction evidence="3">
        <text>N-acetyl-D-muramate 6-phosphate + H2O = N-acetyl-D-glucosamine 6-phosphate + (R)-lactate</text>
        <dbReference type="Rhea" id="RHEA:26410"/>
        <dbReference type="ChEBI" id="CHEBI:15377"/>
        <dbReference type="ChEBI" id="CHEBI:16004"/>
        <dbReference type="ChEBI" id="CHEBI:57513"/>
        <dbReference type="ChEBI" id="CHEBI:58722"/>
        <dbReference type="EC" id="4.2.1.126"/>
    </reaction>
</comment>
<sequence>MAFTKTTEQDSHYDHLENMSVSDVLSHINTEDKTVPLAVEKALPQIEALIHQVVARLKNGGRLFYLGAGTSGRLGVVDASECPPTFGVSHDLVIGLIAGGDPAIRNAVEFAEDSKEQGWKDLEMHNVSENDFVIGIAASGTTPYVIGALEMCNSKHIGTGCITCNQDSPLSQTATYPIEVIVGPEFITGSSRMKAGTAQKLVLNMISTTAMIQLGKVKGNKMVDMQLSNHKLVARGTRMIMDALDIEEQKARKLLLEYGSVRNAIDNYEHK</sequence>
<accession>A0ABV9I3T5</accession>
<feature type="active site" evidence="3">
    <location>
        <position position="112"/>
    </location>
</feature>
<dbReference type="CDD" id="cd05007">
    <property type="entry name" value="SIS_Etherase"/>
    <property type="match status" value="1"/>
</dbReference>
<dbReference type="EMBL" id="JBHSFV010000021">
    <property type="protein sequence ID" value="MFC4636528.1"/>
    <property type="molecule type" value="Genomic_DNA"/>
</dbReference>
<organism evidence="5 6">
    <name type="scientific">Dokdonia ponticola</name>
    <dbReference type="NCBI Taxonomy" id="2041041"/>
    <lineage>
        <taxon>Bacteria</taxon>
        <taxon>Pseudomonadati</taxon>
        <taxon>Bacteroidota</taxon>
        <taxon>Flavobacteriia</taxon>
        <taxon>Flavobacteriales</taxon>
        <taxon>Flavobacteriaceae</taxon>
        <taxon>Dokdonia</taxon>
    </lineage>
</organism>
<dbReference type="RefSeq" id="WP_379982804.1">
    <property type="nucleotide sequence ID" value="NZ_JBHSFV010000021.1"/>
</dbReference>
<dbReference type="NCBIfam" id="TIGR00274">
    <property type="entry name" value="N-acetylmuramic acid 6-phosphate etherase"/>
    <property type="match status" value="1"/>
</dbReference>
<protein>
    <recommendedName>
        <fullName evidence="3">N-acetylmuramic acid 6-phosphate etherase</fullName>
        <shortName evidence="3">MurNAc-6-P etherase</shortName>
        <ecNumber evidence="3">4.2.1.126</ecNumber>
    </recommendedName>
    <alternativeName>
        <fullName evidence="3">N-acetylmuramic acid 6-phosphate hydrolase</fullName>
    </alternativeName>
    <alternativeName>
        <fullName evidence="3">N-acetylmuramic acid 6-phosphate lyase</fullName>
    </alternativeName>
</protein>
<dbReference type="InterPro" id="IPR005488">
    <property type="entry name" value="Etherase_MurQ"/>
</dbReference>